<dbReference type="AlphaFoldDB" id="A0A2P6FCE1"/>
<dbReference type="RefSeq" id="WP_040093267.1">
    <property type="nucleotide sequence ID" value="NZ_CM020866.1"/>
</dbReference>
<proteinExistence type="predicted"/>
<feature type="transmembrane region" description="Helical" evidence="1">
    <location>
        <begin position="36"/>
        <end position="58"/>
    </location>
</feature>
<feature type="transmembrane region" description="Helical" evidence="1">
    <location>
        <begin position="134"/>
        <end position="153"/>
    </location>
</feature>
<dbReference type="EMBL" id="JTLV02000001">
    <property type="protein sequence ID" value="PQM31121.1"/>
    <property type="molecule type" value="Genomic_DNA"/>
</dbReference>
<reference evidence="2 3" key="1">
    <citation type="journal article" date="2015" name="MBio">
        <title>Genome sequence of the Drosophila melanogaster male-killing Spiroplasma strain MSRO endosymbiont.</title>
        <authorList>
            <person name="Paredes J.C."/>
            <person name="Herren J.K."/>
            <person name="Schupfer F."/>
            <person name="Marin R."/>
            <person name="Claverol S."/>
            <person name="Kuo C.H."/>
            <person name="Lemaitre B."/>
            <person name="Beven L."/>
        </authorList>
    </citation>
    <scope>NUCLEOTIDE SEQUENCE [LARGE SCALE GENOMIC DNA]</scope>
    <source>
        <strain evidence="2 3">MSRO</strain>
    </source>
</reference>
<accession>A0A2P6FCE1</accession>
<comment type="caution">
    <text evidence="2">The sequence shown here is derived from an EMBL/GenBank/DDBJ whole genome shotgun (WGS) entry which is preliminary data.</text>
</comment>
<evidence type="ECO:0000313" key="2">
    <source>
        <dbReference type="EMBL" id="PQM31121.1"/>
    </source>
</evidence>
<evidence type="ECO:0000256" key="1">
    <source>
        <dbReference type="SAM" id="Phobius"/>
    </source>
</evidence>
<feature type="transmembrane region" description="Helical" evidence="1">
    <location>
        <begin position="165"/>
        <end position="187"/>
    </location>
</feature>
<feature type="transmembrane region" description="Helical" evidence="1">
    <location>
        <begin position="199"/>
        <end position="221"/>
    </location>
</feature>
<protein>
    <recommendedName>
        <fullName evidence="4">Transmembrane protein</fullName>
    </recommendedName>
</protein>
<evidence type="ECO:0000313" key="3">
    <source>
        <dbReference type="Proteomes" id="UP000031565"/>
    </source>
</evidence>
<feature type="transmembrane region" description="Helical" evidence="1">
    <location>
        <begin position="105"/>
        <end position="127"/>
    </location>
</feature>
<keyword evidence="3" id="KW-1185">Reference proteome</keyword>
<sequence>MYYSFDDILFKDYLDNSFLREWILNNRYAADSVFKFFLWMFIFSAFFLFTILSSWTFLHYKSKKISARHGLLNFMVIVGGISVFFFSSIIWNLVLVPDLSIDPSYYRTLLTGYSYVQLTITLGIIVNNRRLVSILLYVVYASPFIIIGPVIVNNLNNINRYDKDLFILFTCLVILLFVVILQLCGFLTRQDEKSNIIRFVTILVLFSLLNSSTKISLPFVLDDNIKIRQLLHQAWSVATVIADLFVWFVLMLYLCQLFANEHNAIYQEDDLDLIEVLMLQELNRNLTLNNHSKEEINPNNWKLKMLN</sequence>
<dbReference type="Proteomes" id="UP000031565">
    <property type="component" value="Unassembled WGS sequence"/>
</dbReference>
<feature type="transmembrane region" description="Helical" evidence="1">
    <location>
        <begin position="233"/>
        <end position="255"/>
    </location>
</feature>
<dbReference type="OrthoDB" id="390317at2"/>
<keyword evidence="1" id="KW-1133">Transmembrane helix</keyword>
<name>A0A2P6FCE1_9MOLU</name>
<gene>
    <name evidence="2" type="ORF">SMSRO_SF009240</name>
</gene>
<organism evidence="2 3">
    <name type="scientific">Spiroplasma poulsonii</name>
    <dbReference type="NCBI Taxonomy" id="2138"/>
    <lineage>
        <taxon>Bacteria</taxon>
        <taxon>Bacillati</taxon>
        <taxon>Mycoplasmatota</taxon>
        <taxon>Mollicutes</taxon>
        <taxon>Entomoplasmatales</taxon>
        <taxon>Spiroplasmataceae</taxon>
        <taxon>Spiroplasma</taxon>
    </lineage>
</organism>
<feature type="transmembrane region" description="Helical" evidence="1">
    <location>
        <begin position="70"/>
        <end position="93"/>
    </location>
</feature>
<keyword evidence="1" id="KW-0812">Transmembrane</keyword>
<evidence type="ECO:0008006" key="4">
    <source>
        <dbReference type="Google" id="ProtNLM"/>
    </source>
</evidence>
<keyword evidence="1" id="KW-0472">Membrane</keyword>